<dbReference type="EMBL" id="KQ414583">
    <property type="protein sequence ID" value="KOC70731.1"/>
    <property type="molecule type" value="Genomic_DNA"/>
</dbReference>
<dbReference type="GO" id="GO:0005886">
    <property type="term" value="C:plasma membrane"/>
    <property type="evidence" value="ECO:0007669"/>
    <property type="project" value="UniProtKB-SubCell"/>
</dbReference>
<protein>
    <recommendedName>
        <fullName evidence="10">Odorant receptor</fullName>
    </recommendedName>
</protein>
<evidence type="ECO:0000256" key="7">
    <source>
        <dbReference type="ARBA" id="ARBA00023136"/>
    </source>
</evidence>
<feature type="transmembrane region" description="Helical" evidence="10">
    <location>
        <begin position="282"/>
        <end position="304"/>
    </location>
</feature>
<gene>
    <name evidence="11" type="ORF">WH47_06771</name>
</gene>
<dbReference type="InterPro" id="IPR004117">
    <property type="entry name" value="7tm6_olfct_rcpt"/>
</dbReference>
<dbReference type="OrthoDB" id="6597368at2759"/>
<evidence type="ECO:0000313" key="12">
    <source>
        <dbReference type="Proteomes" id="UP000053825"/>
    </source>
</evidence>
<evidence type="ECO:0000256" key="1">
    <source>
        <dbReference type="ARBA" id="ARBA00004651"/>
    </source>
</evidence>
<comment type="subcellular location">
    <subcellularLocation>
        <location evidence="1 10">Cell membrane</location>
        <topology evidence="1 10">Multi-pass membrane protein</topology>
    </subcellularLocation>
</comment>
<dbReference type="Proteomes" id="UP000053825">
    <property type="component" value="Unassembled WGS sequence"/>
</dbReference>
<organism evidence="11 12">
    <name type="scientific">Habropoda laboriosa</name>
    <dbReference type="NCBI Taxonomy" id="597456"/>
    <lineage>
        <taxon>Eukaryota</taxon>
        <taxon>Metazoa</taxon>
        <taxon>Ecdysozoa</taxon>
        <taxon>Arthropoda</taxon>
        <taxon>Hexapoda</taxon>
        <taxon>Insecta</taxon>
        <taxon>Pterygota</taxon>
        <taxon>Neoptera</taxon>
        <taxon>Endopterygota</taxon>
        <taxon>Hymenoptera</taxon>
        <taxon>Apocrita</taxon>
        <taxon>Aculeata</taxon>
        <taxon>Apoidea</taxon>
        <taxon>Anthophila</taxon>
        <taxon>Apidae</taxon>
        <taxon>Habropoda</taxon>
    </lineage>
</organism>
<evidence type="ECO:0000256" key="3">
    <source>
        <dbReference type="ARBA" id="ARBA00022606"/>
    </source>
</evidence>
<keyword evidence="7 10" id="KW-0472">Membrane</keyword>
<keyword evidence="9 10" id="KW-0807">Transducer</keyword>
<evidence type="ECO:0000256" key="2">
    <source>
        <dbReference type="ARBA" id="ARBA00022475"/>
    </source>
</evidence>
<evidence type="ECO:0000256" key="5">
    <source>
        <dbReference type="ARBA" id="ARBA00022725"/>
    </source>
</evidence>
<keyword evidence="6 10" id="KW-1133">Transmembrane helix</keyword>
<accession>A0A0L7RJ08</accession>
<feature type="transmembrane region" description="Helical" evidence="10">
    <location>
        <begin position="138"/>
        <end position="160"/>
    </location>
</feature>
<dbReference type="GO" id="GO:0005549">
    <property type="term" value="F:odorant binding"/>
    <property type="evidence" value="ECO:0007669"/>
    <property type="project" value="InterPro"/>
</dbReference>
<keyword evidence="8 10" id="KW-0675">Receptor</keyword>
<dbReference type="PANTHER" id="PTHR21137:SF35">
    <property type="entry name" value="ODORANT RECEPTOR 19A-RELATED"/>
    <property type="match status" value="1"/>
</dbReference>
<feature type="transmembrane region" description="Helical" evidence="10">
    <location>
        <begin position="80"/>
        <end position="98"/>
    </location>
</feature>
<keyword evidence="3 10" id="KW-0716">Sensory transduction</keyword>
<keyword evidence="12" id="KW-1185">Reference proteome</keyword>
<evidence type="ECO:0000256" key="4">
    <source>
        <dbReference type="ARBA" id="ARBA00022692"/>
    </source>
</evidence>
<comment type="caution">
    <text evidence="10">Lacks conserved residue(s) required for the propagation of feature annotation.</text>
</comment>
<sequence>MDEFAGKQTKLKKIKPNKHLKNCMLLFYYAGIWPGQMKYKRLYYLYGISSFVILLAFTLVTEFAYLCVHWGDYAEIMSGATIFMTNYSYCLKVIVIVLRRKRIKDLINITEGKLFIRNNDKYERIVTYYTWQGIFHHITYQSFGIIAVIFWSCTAVVNLMKRTYQLLLIKAWYPYNVTISPAYEFTILHQVVGVTVNCINNVAIDTFITGFIITACCQLTLLSYNISSIHYEAEKEFVARTDDISADKSTSKTYNQLYEDLKICIEHSRLISDFARKIQDTFGTVIFFQLLVNCITVCLLAYNISQLKYYVLSDLFGMFMHMCCMTYQIFIYCWHGNELYLHSMNICFAAYMNNWWHNTKDFKRALLVVMSKAQRPIILTVGNIMELSLENFVLILRTSYSIFTVLKTSTNA</sequence>
<reference evidence="11 12" key="1">
    <citation type="submission" date="2015-07" db="EMBL/GenBank/DDBJ databases">
        <title>The genome of Habropoda laboriosa.</title>
        <authorList>
            <person name="Pan H."/>
            <person name="Kapheim K."/>
        </authorList>
    </citation>
    <scope>NUCLEOTIDE SEQUENCE [LARGE SCALE GENOMIC DNA]</scope>
    <source>
        <strain evidence="11">0110345459</strain>
    </source>
</reference>
<evidence type="ECO:0000256" key="10">
    <source>
        <dbReference type="RuleBase" id="RU351113"/>
    </source>
</evidence>
<dbReference type="AlphaFoldDB" id="A0A0L7RJ08"/>
<feature type="transmembrane region" description="Helical" evidence="10">
    <location>
        <begin position="316"/>
        <end position="334"/>
    </location>
</feature>
<evidence type="ECO:0000256" key="9">
    <source>
        <dbReference type="ARBA" id="ARBA00023224"/>
    </source>
</evidence>
<dbReference type="GO" id="GO:0004984">
    <property type="term" value="F:olfactory receptor activity"/>
    <property type="evidence" value="ECO:0007669"/>
    <property type="project" value="InterPro"/>
</dbReference>
<dbReference type="Pfam" id="PF02949">
    <property type="entry name" value="7tm_6"/>
    <property type="match status" value="1"/>
</dbReference>
<evidence type="ECO:0000256" key="8">
    <source>
        <dbReference type="ARBA" id="ARBA00023170"/>
    </source>
</evidence>
<keyword evidence="4 10" id="KW-0812">Transmembrane</keyword>
<evidence type="ECO:0000313" key="11">
    <source>
        <dbReference type="EMBL" id="KOC70731.1"/>
    </source>
</evidence>
<dbReference type="GO" id="GO:0007165">
    <property type="term" value="P:signal transduction"/>
    <property type="evidence" value="ECO:0007669"/>
    <property type="project" value="UniProtKB-KW"/>
</dbReference>
<feature type="transmembrane region" description="Helical" evidence="10">
    <location>
        <begin position="43"/>
        <end position="68"/>
    </location>
</feature>
<evidence type="ECO:0000256" key="6">
    <source>
        <dbReference type="ARBA" id="ARBA00022989"/>
    </source>
</evidence>
<keyword evidence="5 10" id="KW-0552">Olfaction</keyword>
<keyword evidence="2" id="KW-1003">Cell membrane</keyword>
<proteinExistence type="inferred from homology"/>
<dbReference type="PANTHER" id="PTHR21137">
    <property type="entry name" value="ODORANT RECEPTOR"/>
    <property type="match status" value="1"/>
</dbReference>
<dbReference type="STRING" id="597456.A0A0L7RJ08"/>
<name>A0A0L7RJ08_9HYME</name>
<comment type="similarity">
    <text evidence="10">Belongs to the insect chemoreceptor superfamily. Heteromeric odorant receptor channel (TC 1.A.69) family.</text>
</comment>